<keyword evidence="1" id="KW-0479">Metal-binding</keyword>
<feature type="compositionally biased region" description="Acidic residues" evidence="2">
    <location>
        <begin position="1135"/>
        <end position="1151"/>
    </location>
</feature>
<accession>A0AAV9VVM0</accession>
<dbReference type="EMBL" id="JAVHJL010000013">
    <property type="protein sequence ID" value="KAK6495070.1"/>
    <property type="molecule type" value="Genomic_DNA"/>
</dbReference>
<sequence length="1206" mass="135329">MSQLPRDIRNAMATTLCVVMRARGSCGTPHCMYSHEKRKFLCPNEEDYGSCKTAYCRYRHERDSDGQALAPGESGFRTPEAVERQPTQRGEGILAATRPTNQTGGSALASKPEPRSVAAAPKAPPTAPPPPIDRWNAPDPICSSQEERDIISLFRNPMRKTVDLADLERRQMMDYATKLLNHPKPQFRRYAVREMSEPLAQTHFFDVTKILMKDESASHTFGVIIFLTRFVPLARLLGQEYWIADKAVEVVFKKFLDNILPSKLYNIYLIARGVASFIGFQGTDSGDIDWPSLYIDMLRCFLNIGKFSRNHQESAGFAACDYWLICFVEQACDVWFEEPVPAASHARTMRPRPQKEVVFDELAELVSLYNLSRFFPSDTYTKGQRRRLDDVRRIECLQWRQTGSCPGAVDESCFYSHPVSLVDKHAEKSDKKFRSMELWSKFGSRHDVITTQDLKAYWDQGLEFLGEGKAEFIFEVLMRKEGSFMIEKTLKLRTPDGADLTCEVIRSFAKIISDSRLEEYHVKENKVTIIADVFVENQKFFAAWAKDIEAGISRIPSSKTSVEAAGLIIGPVRFMLNLNPINKLEEETKKAIVVLCRVIAEHSADADVSMVEANAVAERLGLLIRRNAQGQRVEFIERDAPDLEAFNSEDGVPLVFSDNGKRVDDNESVGTVRLLQPIQPFQNIQTAPSIPTIQPAQATEPAKIIKPLQPVHLVHPNETVFGELIDTGSARGAPSTPPALHADLQELLQFGPIHFTTPKKENIKPEMFREVLPGNKLLPKNKLPQKGITSNLLDESSPDALKMIGTVAMPMKPLLDERKPALTAKSKHEDNGTKDQIEDYGPSPNVTPASGPIQCHLVDGAIQALVEFFEFGLVRPAARLAEIDNRGHFTVLKIFFISEHLYTFPIRPSNKISIFSHFLPFLDVVAHKLIKHDLDTEPGWRNIMEALFRKLWGPDEFVGFFRNSLRDFYLLHEDRGRFSSEHRKVYRKAVENMLRLLIGVVKAGQLPRIEGQFQSLMLRFLRIFSEEYRPGLGSTAKRTTRAGTIIASGSSVIGRTTMNRDPQSYHRWTKTHALINVLIAKAGLGAFFRQVPGEVGRDPQPRPLFKNSATFICPDQKLSACEFAVHCQFSHEPDDASSSDEDGSYDSDSDSDTNSGSGTERGDQTFFRANSHVGRRGGGSIVSASGDESAVSVHTMSTVIDPMDLF</sequence>
<dbReference type="Proteomes" id="UP001370758">
    <property type="component" value="Unassembled WGS sequence"/>
</dbReference>
<dbReference type="GO" id="GO:0008270">
    <property type="term" value="F:zinc ion binding"/>
    <property type="evidence" value="ECO:0007669"/>
    <property type="project" value="UniProtKB-KW"/>
</dbReference>
<feature type="zinc finger region" description="C3H1-type" evidence="1">
    <location>
        <begin position="390"/>
        <end position="420"/>
    </location>
</feature>
<gene>
    <name evidence="4" type="ORF">TWF481_003097</name>
</gene>
<keyword evidence="1" id="KW-0862">Zinc</keyword>
<protein>
    <recommendedName>
        <fullName evidence="3">C3H1-type domain-containing protein</fullName>
    </recommendedName>
</protein>
<feature type="region of interest" description="Disordered" evidence="2">
    <location>
        <begin position="1132"/>
        <end position="1192"/>
    </location>
</feature>
<feature type="zinc finger region" description="C3H1-type" evidence="1">
    <location>
        <begin position="1107"/>
        <end position="1134"/>
    </location>
</feature>
<proteinExistence type="predicted"/>
<evidence type="ECO:0000313" key="4">
    <source>
        <dbReference type="EMBL" id="KAK6495070.1"/>
    </source>
</evidence>
<evidence type="ECO:0000256" key="2">
    <source>
        <dbReference type="SAM" id="MobiDB-lite"/>
    </source>
</evidence>
<keyword evidence="1" id="KW-0863">Zinc-finger</keyword>
<name>A0AAV9VVM0_9PEZI</name>
<reference evidence="4 5" key="1">
    <citation type="submission" date="2023-08" db="EMBL/GenBank/DDBJ databases">
        <authorList>
            <person name="Palmer J.M."/>
        </authorList>
    </citation>
    <scope>NUCLEOTIDE SEQUENCE [LARGE SCALE GENOMIC DNA]</scope>
    <source>
        <strain evidence="4 5">TWF481</strain>
    </source>
</reference>
<dbReference type="InterPro" id="IPR000571">
    <property type="entry name" value="Znf_CCCH"/>
</dbReference>
<dbReference type="SMART" id="SM00356">
    <property type="entry name" value="ZnF_C3H1"/>
    <property type="match status" value="3"/>
</dbReference>
<organism evidence="4 5">
    <name type="scientific">Arthrobotrys musiformis</name>
    <dbReference type="NCBI Taxonomy" id="47236"/>
    <lineage>
        <taxon>Eukaryota</taxon>
        <taxon>Fungi</taxon>
        <taxon>Dikarya</taxon>
        <taxon>Ascomycota</taxon>
        <taxon>Pezizomycotina</taxon>
        <taxon>Orbiliomycetes</taxon>
        <taxon>Orbiliales</taxon>
        <taxon>Orbiliaceae</taxon>
        <taxon>Arthrobotrys</taxon>
    </lineage>
</organism>
<feature type="compositionally biased region" description="Basic and acidic residues" evidence="2">
    <location>
        <begin position="822"/>
        <end position="837"/>
    </location>
</feature>
<evidence type="ECO:0000256" key="1">
    <source>
        <dbReference type="PROSITE-ProRule" id="PRU00723"/>
    </source>
</evidence>
<evidence type="ECO:0000259" key="3">
    <source>
        <dbReference type="PROSITE" id="PS50103"/>
    </source>
</evidence>
<feature type="compositionally biased region" description="Pro residues" evidence="2">
    <location>
        <begin position="122"/>
        <end position="132"/>
    </location>
</feature>
<dbReference type="PROSITE" id="PS50103">
    <property type="entry name" value="ZF_C3H1"/>
    <property type="match status" value="2"/>
</dbReference>
<comment type="caution">
    <text evidence="4">The sequence shown here is derived from an EMBL/GenBank/DDBJ whole genome shotgun (WGS) entry which is preliminary data.</text>
</comment>
<feature type="domain" description="C3H1-type" evidence="3">
    <location>
        <begin position="390"/>
        <end position="420"/>
    </location>
</feature>
<dbReference type="AlphaFoldDB" id="A0AAV9VVM0"/>
<evidence type="ECO:0000313" key="5">
    <source>
        <dbReference type="Proteomes" id="UP001370758"/>
    </source>
</evidence>
<feature type="region of interest" description="Disordered" evidence="2">
    <location>
        <begin position="822"/>
        <end position="845"/>
    </location>
</feature>
<feature type="region of interest" description="Disordered" evidence="2">
    <location>
        <begin position="66"/>
        <end position="141"/>
    </location>
</feature>
<keyword evidence="5" id="KW-1185">Reference proteome</keyword>
<feature type="domain" description="C3H1-type" evidence="3">
    <location>
        <begin position="1107"/>
        <end position="1134"/>
    </location>
</feature>